<keyword evidence="2" id="KW-0479">Metal-binding</keyword>
<accession>A0A8W7P0T6</accession>
<dbReference type="SMART" id="SM00355">
    <property type="entry name" value="ZnF_C2H2"/>
    <property type="match status" value="1"/>
</dbReference>
<dbReference type="PROSITE" id="PS50071">
    <property type="entry name" value="HOMEOBOX_2"/>
    <property type="match status" value="1"/>
</dbReference>
<dbReference type="InterPro" id="IPR013087">
    <property type="entry name" value="Znf_C2H2_type"/>
</dbReference>
<sequence length="179" mass="20665">MATPPSLVGVGDEMKIPSPIESPVISPPGSMGLHALPPQTQPITCSNGKRANRTRFTDYQIKVLQEFFENNSYPKDSDLEYLSKLLMLSPRVIVVWFQNARQKQRKIYENQPNPTFESDEKKAININYTCKKCNLVFQRYYELIRHQKNHCFTSGSEDSDSSLDVSRREFQPRENDCPF</sequence>
<comment type="subcellular location">
    <subcellularLocation>
        <location evidence="1 6 7">Nucleus</location>
    </subcellularLocation>
</comment>
<keyword evidence="6 7" id="KW-0238">DNA-binding</keyword>
<evidence type="ECO:0000313" key="11">
    <source>
        <dbReference type="EnsemblMetazoa" id="ACOM022779-PA.1"/>
    </source>
</evidence>
<evidence type="ECO:0000256" key="3">
    <source>
        <dbReference type="ARBA" id="ARBA00022737"/>
    </source>
</evidence>
<keyword evidence="6 7" id="KW-0371">Homeobox</keyword>
<evidence type="ECO:0000256" key="2">
    <source>
        <dbReference type="ARBA" id="ARBA00022723"/>
    </source>
</evidence>
<evidence type="ECO:0000259" key="9">
    <source>
        <dbReference type="PROSITE" id="PS50071"/>
    </source>
</evidence>
<evidence type="ECO:0000256" key="4">
    <source>
        <dbReference type="ARBA" id="ARBA00022833"/>
    </source>
</evidence>
<keyword evidence="6 7" id="KW-0539">Nucleus</keyword>
<proteinExistence type="predicted"/>
<reference evidence="11" key="1">
    <citation type="submission" date="2022-08" db="UniProtKB">
        <authorList>
            <consortium name="EnsemblMetazoa"/>
        </authorList>
    </citation>
    <scope>IDENTIFICATION</scope>
</reference>
<name>A0A8W7P0T6_ANOCL</name>
<evidence type="ECO:0000256" key="5">
    <source>
        <dbReference type="PROSITE-ProRule" id="PRU00042"/>
    </source>
</evidence>
<dbReference type="PROSITE" id="PS50157">
    <property type="entry name" value="ZINC_FINGER_C2H2_2"/>
    <property type="match status" value="1"/>
</dbReference>
<evidence type="ECO:0000256" key="8">
    <source>
        <dbReference type="SAM" id="MobiDB-lite"/>
    </source>
</evidence>
<dbReference type="PANTHER" id="PTHR45891">
    <property type="entry name" value="ZINC FINGER HOMEOBOX PROTEIN"/>
    <property type="match status" value="1"/>
</dbReference>
<evidence type="ECO:0000256" key="1">
    <source>
        <dbReference type="ARBA" id="ARBA00004123"/>
    </source>
</evidence>
<feature type="domain" description="Homeobox" evidence="9">
    <location>
        <begin position="47"/>
        <end position="107"/>
    </location>
</feature>
<dbReference type="InterPro" id="IPR009057">
    <property type="entry name" value="Homeodomain-like_sf"/>
</dbReference>
<feature type="domain" description="C2H2-type" evidence="10">
    <location>
        <begin position="128"/>
        <end position="150"/>
    </location>
</feature>
<dbReference type="Pfam" id="PF00046">
    <property type="entry name" value="Homeodomain"/>
    <property type="match status" value="1"/>
</dbReference>
<evidence type="ECO:0008006" key="12">
    <source>
        <dbReference type="Google" id="ProtNLM"/>
    </source>
</evidence>
<keyword evidence="3" id="KW-0677">Repeat</keyword>
<evidence type="ECO:0000256" key="6">
    <source>
        <dbReference type="PROSITE-ProRule" id="PRU00108"/>
    </source>
</evidence>
<feature type="region of interest" description="Disordered" evidence="8">
    <location>
        <begin position="153"/>
        <end position="179"/>
    </location>
</feature>
<dbReference type="InterPro" id="IPR051968">
    <property type="entry name" value="ZnFinger_Homeobox_TR"/>
</dbReference>
<dbReference type="EnsemblMetazoa" id="ACOM022779-RA">
    <property type="protein sequence ID" value="ACOM022779-PA.1"/>
    <property type="gene ID" value="ACOM022779"/>
</dbReference>
<evidence type="ECO:0000259" key="10">
    <source>
        <dbReference type="PROSITE" id="PS50157"/>
    </source>
</evidence>
<keyword evidence="5" id="KW-0863">Zinc-finger</keyword>
<dbReference type="GO" id="GO:0005634">
    <property type="term" value="C:nucleus"/>
    <property type="evidence" value="ECO:0007669"/>
    <property type="project" value="UniProtKB-SubCell"/>
</dbReference>
<dbReference type="CDD" id="cd00086">
    <property type="entry name" value="homeodomain"/>
    <property type="match status" value="1"/>
</dbReference>
<dbReference type="Proteomes" id="UP000075882">
    <property type="component" value="Unassembled WGS sequence"/>
</dbReference>
<dbReference type="AlphaFoldDB" id="A0A8W7P0T6"/>
<dbReference type="SMART" id="SM00389">
    <property type="entry name" value="HOX"/>
    <property type="match status" value="1"/>
</dbReference>
<organism evidence="11">
    <name type="scientific">Anopheles coluzzii</name>
    <name type="common">African malaria mosquito</name>
    <dbReference type="NCBI Taxonomy" id="1518534"/>
    <lineage>
        <taxon>Eukaryota</taxon>
        <taxon>Metazoa</taxon>
        <taxon>Ecdysozoa</taxon>
        <taxon>Arthropoda</taxon>
        <taxon>Hexapoda</taxon>
        <taxon>Insecta</taxon>
        <taxon>Pterygota</taxon>
        <taxon>Neoptera</taxon>
        <taxon>Endopterygota</taxon>
        <taxon>Diptera</taxon>
        <taxon>Nematocera</taxon>
        <taxon>Culicoidea</taxon>
        <taxon>Culicidae</taxon>
        <taxon>Anophelinae</taxon>
        <taxon>Anopheles</taxon>
    </lineage>
</organism>
<feature type="DNA-binding region" description="Homeobox" evidence="6">
    <location>
        <begin position="49"/>
        <end position="108"/>
    </location>
</feature>
<keyword evidence="4" id="KW-0862">Zinc</keyword>
<dbReference type="InterPro" id="IPR001356">
    <property type="entry name" value="HD"/>
</dbReference>
<dbReference type="PANTHER" id="PTHR45891:SF3">
    <property type="entry name" value="ZINC FINGER PROTEIN 2"/>
    <property type="match status" value="1"/>
</dbReference>
<dbReference type="PROSITE" id="PS00028">
    <property type="entry name" value="ZINC_FINGER_C2H2_1"/>
    <property type="match status" value="1"/>
</dbReference>
<dbReference type="VEuPathDB" id="VectorBase:ACON2_031757"/>
<feature type="compositionally biased region" description="Basic and acidic residues" evidence="8">
    <location>
        <begin position="165"/>
        <end position="179"/>
    </location>
</feature>
<dbReference type="GO" id="GO:0000981">
    <property type="term" value="F:DNA-binding transcription factor activity, RNA polymerase II-specific"/>
    <property type="evidence" value="ECO:0007669"/>
    <property type="project" value="TreeGrafter"/>
</dbReference>
<dbReference type="GO" id="GO:0008270">
    <property type="term" value="F:zinc ion binding"/>
    <property type="evidence" value="ECO:0007669"/>
    <property type="project" value="UniProtKB-KW"/>
</dbReference>
<protein>
    <recommendedName>
        <fullName evidence="12">Homeobox domain-containing protein</fullName>
    </recommendedName>
</protein>
<dbReference type="Gene3D" id="1.10.10.60">
    <property type="entry name" value="Homeodomain-like"/>
    <property type="match status" value="1"/>
</dbReference>
<dbReference type="FunFam" id="1.10.10.60:FF:000080">
    <property type="entry name" value="Zinc finger homeobox protein 2"/>
    <property type="match status" value="1"/>
</dbReference>
<dbReference type="GO" id="GO:0000978">
    <property type="term" value="F:RNA polymerase II cis-regulatory region sequence-specific DNA binding"/>
    <property type="evidence" value="ECO:0007669"/>
    <property type="project" value="TreeGrafter"/>
</dbReference>
<evidence type="ECO:0000256" key="7">
    <source>
        <dbReference type="RuleBase" id="RU000682"/>
    </source>
</evidence>
<dbReference type="SUPFAM" id="SSF46689">
    <property type="entry name" value="Homeodomain-like"/>
    <property type="match status" value="1"/>
</dbReference>